<dbReference type="GO" id="GO:0016787">
    <property type="term" value="F:hydrolase activity"/>
    <property type="evidence" value="ECO:0007669"/>
    <property type="project" value="UniProtKB-KW"/>
</dbReference>
<evidence type="ECO:0000256" key="3">
    <source>
        <dbReference type="ARBA" id="ARBA00022723"/>
    </source>
</evidence>
<dbReference type="PANTHER" id="PTHR42648">
    <property type="entry name" value="TRANSPOSASE, PUTATIVE-RELATED"/>
    <property type="match status" value="1"/>
</dbReference>
<dbReference type="GO" id="GO:0015074">
    <property type="term" value="P:DNA integration"/>
    <property type="evidence" value="ECO:0007669"/>
    <property type="project" value="UniProtKB-KW"/>
</dbReference>
<evidence type="ECO:0000256" key="2">
    <source>
        <dbReference type="ARBA" id="ARBA00022722"/>
    </source>
</evidence>
<keyword evidence="8 13" id="KW-0695">RNA-directed DNA polymerase</keyword>
<dbReference type="GO" id="GO:0006310">
    <property type="term" value="P:DNA recombination"/>
    <property type="evidence" value="ECO:0007669"/>
    <property type="project" value="UniProtKB-KW"/>
</dbReference>
<evidence type="ECO:0000256" key="9">
    <source>
        <dbReference type="ARBA" id="ARBA00022932"/>
    </source>
</evidence>
<dbReference type="SUPFAM" id="SSF53098">
    <property type="entry name" value="Ribonuclease H-like"/>
    <property type="match status" value="1"/>
</dbReference>
<dbReference type="InterPro" id="IPR057670">
    <property type="entry name" value="SH3_retrovirus"/>
</dbReference>
<dbReference type="InterPro" id="IPR039537">
    <property type="entry name" value="Retrotran_Ty1/copia-like"/>
</dbReference>
<feature type="non-terminal residue" evidence="13">
    <location>
        <position position="169"/>
    </location>
</feature>
<dbReference type="GO" id="GO:0003964">
    <property type="term" value="F:RNA-directed DNA polymerase activity"/>
    <property type="evidence" value="ECO:0007669"/>
    <property type="project" value="UniProtKB-KW"/>
</dbReference>
<evidence type="ECO:0000256" key="6">
    <source>
        <dbReference type="ARBA" id="ARBA00022842"/>
    </source>
</evidence>
<evidence type="ECO:0000256" key="8">
    <source>
        <dbReference type="ARBA" id="ARBA00022918"/>
    </source>
</evidence>
<evidence type="ECO:0000256" key="5">
    <source>
        <dbReference type="ARBA" id="ARBA00022801"/>
    </source>
</evidence>
<keyword evidence="11" id="KW-0233">DNA recombination</keyword>
<dbReference type="PANTHER" id="PTHR42648:SF11">
    <property type="entry name" value="TRANSPOSON TY4-P GAG-POL POLYPROTEIN"/>
    <property type="match status" value="1"/>
</dbReference>
<organism evidence="13">
    <name type="scientific">Ascobolus immersus</name>
    <dbReference type="NCBI Taxonomy" id="5191"/>
    <lineage>
        <taxon>Eukaryota</taxon>
        <taxon>Fungi</taxon>
        <taxon>Dikarya</taxon>
        <taxon>Ascomycota</taxon>
        <taxon>Pezizomycotina</taxon>
        <taxon>Pezizomycetes</taxon>
        <taxon>Pezizales</taxon>
        <taxon>Ascobolaceae</taxon>
        <taxon>Ascobolus</taxon>
    </lineage>
</organism>
<keyword evidence="3" id="KW-0479">Metal-binding</keyword>
<accession>V9H128</accession>
<sequence length="169" mass="18932">IRWDQALEFASDEIKVRIIIPRGIIPEPTGSYAHEQNAKIERMNRTLQTCGKTMIIQAGLPEGFWPEAIRMSATVENVSLTQAARETGIPHTALYGKDNPPPDVSCFRPFGCKVTITVPKEKRTKTLTEARARVGIYLGPGVLANTHRVYDSIGKQIVLVRNVDFWEDE</sequence>
<evidence type="ECO:0000256" key="10">
    <source>
        <dbReference type="ARBA" id="ARBA00023125"/>
    </source>
</evidence>
<keyword evidence="7" id="KW-0229">DNA integration</keyword>
<keyword evidence="9" id="KW-0808">Transferase</keyword>
<name>V9H128_ASCIM</name>
<evidence type="ECO:0000256" key="4">
    <source>
        <dbReference type="ARBA" id="ARBA00022759"/>
    </source>
</evidence>
<dbReference type="Pfam" id="PF25597">
    <property type="entry name" value="SH3_retrovirus"/>
    <property type="match status" value="1"/>
</dbReference>
<dbReference type="GO" id="GO:0003677">
    <property type="term" value="F:DNA binding"/>
    <property type="evidence" value="ECO:0007669"/>
    <property type="project" value="UniProtKB-KW"/>
</dbReference>
<evidence type="ECO:0000313" key="13">
    <source>
        <dbReference type="EMBL" id="CAA67546.1"/>
    </source>
</evidence>
<dbReference type="Gene3D" id="3.30.420.10">
    <property type="entry name" value="Ribonuclease H-like superfamily/Ribonuclease H"/>
    <property type="match status" value="1"/>
</dbReference>
<feature type="non-terminal residue" evidence="13">
    <location>
        <position position="1"/>
    </location>
</feature>
<feature type="domain" description="Retroviral polymerase SH3-like" evidence="12">
    <location>
        <begin position="112"/>
        <end position="168"/>
    </location>
</feature>
<dbReference type="InterPro" id="IPR012337">
    <property type="entry name" value="RNaseH-like_sf"/>
</dbReference>
<protein>
    <submittedName>
        <fullName evidence="13">Integrase</fullName>
    </submittedName>
</protein>
<proteinExistence type="predicted"/>
<keyword evidence="6" id="KW-0460">Magnesium</keyword>
<dbReference type="GO" id="GO:0003887">
    <property type="term" value="F:DNA-directed DNA polymerase activity"/>
    <property type="evidence" value="ECO:0007669"/>
    <property type="project" value="UniProtKB-KW"/>
</dbReference>
<evidence type="ECO:0000256" key="7">
    <source>
        <dbReference type="ARBA" id="ARBA00022908"/>
    </source>
</evidence>
<reference evidence="13" key="1">
    <citation type="journal article" date="1996" name="Nucleic Acids Res.">
        <title>Native DNA repeats and methylation in Ascobolus.</title>
        <authorList>
            <person name="Goyon C."/>
            <person name="Rossignol J.L."/>
            <person name="Faugeron G."/>
        </authorList>
    </citation>
    <scope>NUCLEOTIDE SEQUENCE</scope>
    <source>
        <strain evidence="13">RN42</strain>
    </source>
</reference>
<evidence type="ECO:0000256" key="11">
    <source>
        <dbReference type="ARBA" id="ARBA00023172"/>
    </source>
</evidence>
<keyword evidence="10" id="KW-0238">DNA-binding</keyword>
<keyword evidence="5" id="KW-0378">Hydrolase</keyword>
<keyword evidence="9" id="KW-0239">DNA-directed DNA polymerase</keyword>
<dbReference type="InterPro" id="IPR036397">
    <property type="entry name" value="RNaseH_sf"/>
</dbReference>
<evidence type="ECO:0000259" key="12">
    <source>
        <dbReference type="Pfam" id="PF25597"/>
    </source>
</evidence>
<evidence type="ECO:0000256" key="1">
    <source>
        <dbReference type="ARBA" id="ARBA00022695"/>
    </source>
</evidence>
<dbReference type="AlphaFoldDB" id="V9H128"/>
<keyword evidence="1" id="KW-0548">Nucleotidyltransferase</keyword>
<dbReference type="GO" id="GO:0046872">
    <property type="term" value="F:metal ion binding"/>
    <property type="evidence" value="ECO:0007669"/>
    <property type="project" value="UniProtKB-KW"/>
</dbReference>
<keyword evidence="4" id="KW-0255">Endonuclease</keyword>
<dbReference type="GO" id="GO:0004519">
    <property type="term" value="F:endonuclease activity"/>
    <property type="evidence" value="ECO:0007669"/>
    <property type="project" value="UniProtKB-KW"/>
</dbReference>
<keyword evidence="2" id="KW-0540">Nuclease</keyword>
<dbReference type="EMBL" id="X99084">
    <property type="protein sequence ID" value="CAA67546.1"/>
    <property type="molecule type" value="Genomic_DNA"/>
</dbReference>